<dbReference type="InterPro" id="IPR008969">
    <property type="entry name" value="CarboxyPept-like_regulatory"/>
</dbReference>
<dbReference type="Proteomes" id="UP000199595">
    <property type="component" value="Unassembled WGS sequence"/>
</dbReference>
<name>A0A1H2UBN4_9FLAO</name>
<reference evidence="3 4" key="1">
    <citation type="submission" date="2016-10" db="EMBL/GenBank/DDBJ databases">
        <authorList>
            <person name="de Groot N.N."/>
        </authorList>
    </citation>
    <scope>NUCLEOTIDE SEQUENCE [LARGE SCALE GENOMIC DNA]</scope>
    <source>
        <strain evidence="3 4">DSM 24956</strain>
    </source>
</reference>
<dbReference type="OrthoDB" id="1682379at2"/>
<feature type="domain" description="Outer membrane protein beta-barrel" evidence="2">
    <location>
        <begin position="452"/>
        <end position="898"/>
    </location>
</feature>
<evidence type="ECO:0000313" key="3">
    <source>
        <dbReference type="EMBL" id="SDW53546.1"/>
    </source>
</evidence>
<dbReference type="InterPro" id="IPR041700">
    <property type="entry name" value="OMP_b-brl_3"/>
</dbReference>
<evidence type="ECO:0000256" key="1">
    <source>
        <dbReference type="SAM" id="SignalP"/>
    </source>
</evidence>
<keyword evidence="3" id="KW-0675">Receptor</keyword>
<feature type="chain" id="PRO_5011564110" evidence="1">
    <location>
        <begin position="28"/>
        <end position="917"/>
    </location>
</feature>
<dbReference type="Pfam" id="PF14905">
    <property type="entry name" value="OMP_b-brl_3"/>
    <property type="match status" value="1"/>
</dbReference>
<gene>
    <name evidence="3" type="ORF">SAMN05444411_101933</name>
</gene>
<dbReference type="EMBL" id="FNNJ01000001">
    <property type="protein sequence ID" value="SDW53546.1"/>
    <property type="molecule type" value="Genomic_DNA"/>
</dbReference>
<dbReference type="SUPFAM" id="SSF49464">
    <property type="entry name" value="Carboxypeptidase regulatory domain-like"/>
    <property type="match status" value="1"/>
</dbReference>
<evidence type="ECO:0000313" key="4">
    <source>
        <dbReference type="Proteomes" id="UP000199595"/>
    </source>
</evidence>
<sequence length="917" mass="105687">MFKIRSTKNKTIKLLFAFSFLAQIIFAQEPSIKGIVVDDVNTPLEFASVALLKPQDSVMVSYSITDSKGQFEILDSPSGEFLMQIYFSGFLPYYTTINFKNEVIDLKSIQLKSNVESLNEVTITAVIPVQIKKDTIAYNANSFKIHHDDNIEDLLKKLPGVELDGEGNLSSQGNEITKIYVDGKEFFSGDPSIVLKNLSADAINKIEVIDKKSDEAELTGVSDDQKNYVINLTLKKSKKRNGFGKLSGGIGLDNKYFSNLNYNKFSPRTQVSIIGKYNNINVTGSNIKNFLSANGGLTDDSDDNGSTSSFDRRKRSLSGNLTSGVGGFHIGHELKDKEVINADYFYNYLENVGTSITKRTSFTKLKNFQSDINDDNNKTTHNQHLNFNYENKRNSTSRLLVKGNFTTEKTKSDLNRDVFYYNEDGELRTFNDIKFFDDRRRDNGNVRINYYKKLNENKRNFSTGFSFSSSKNENLKDQYNLNTNNSNNKTTETTILKNELFKNNNINFNFNYTEPLGGNHFLKVQSLFFVKHGSEKTDQVKFRNSVEQTPLNYSIKNKEESYNSKLSYNYNTPVFNFNIDSEIQHLYRSFGLVTEDFFKKNQTYFNPSASIRYRPKKGSQHLLRYRRQIRSPRASQTSPVINDLNPYYIRKGNTDLKTEKIDNLSFNSNIHNFKSSLSFFTKINYQHTQDAIIQSLVIDDDYVQTRSFLNKGSQDRLTAELSLNKRVKQLGFRYNLKTKGTYRTANSIIELELNDVTTKEYLLGASIENNRKSIFDIKFGANYTINKTEFSVVEGLDREYIKQHYYSKFDYDISKKLNVNTQFDYYTYSDSNFESNQNIPFWNASVSYTFTKNNNGILKLLLIDILDKNVNIVRRSTINYFEETTNQTLGRYVILSLTMRLNSQNAKNMKKKKKKRF</sequence>
<organism evidence="3 4">
    <name type="scientific">Lutibacter oricola</name>
    <dbReference type="NCBI Taxonomy" id="762486"/>
    <lineage>
        <taxon>Bacteria</taxon>
        <taxon>Pseudomonadati</taxon>
        <taxon>Bacteroidota</taxon>
        <taxon>Flavobacteriia</taxon>
        <taxon>Flavobacteriales</taxon>
        <taxon>Flavobacteriaceae</taxon>
        <taxon>Lutibacter</taxon>
    </lineage>
</organism>
<dbReference type="SUPFAM" id="SSF56935">
    <property type="entry name" value="Porins"/>
    <property type="match status" value="1"/>
</dbReference>
<keyword evidence="4" id="KW-1185">Reference proteome</keyword>
<proteinExistence type="predicted"/>
<dbReference type="Pfam" id="PF13715">
    <property type="entry name" value="CarbopepD_reg_2"/>
    <property type="match status" value="1"/>
</dbReference>
<keyword evidence="1" id="KW-0732">Signal</keyword>
<dbReference type="RefSeq" id="WP_090120193.1">
    <property type="nucleotide sequence ID" value="NZ_FNNJ01000001.1"/>
</dbReference>
<feature type="signal peptide" evidence="1">
    <location>
        <begin position="1"/>
        <end position="27"/>
    </location>
</feature>
<evidence type="ECO:0000259" key="2">
    <source>
        <dbReference type="Pfam" id="PF14905"/>
    </source>
</evidence>
<accession>A0A1H2UBN4</accession>
<protein>
    <submittedName>
        <fullName evidence="3">Outer membrane receptor proteins, mostly Fe transport</fullName>
    </submittedName>
</protein>
<dbReference type="AlphaFoldDB" id="A0A1H2UBN4"/>
<dbReference type="STRING" id="762486.SAMN05444411_101933"/>